<proteinExistence type="predicted"/>
<dbReference type="RefSeq" id="XP_038728580.1">
    <property type="nucleotide sequence ID" value="XM_038880534.1"/>
</dbReference>
<dbReference type="AlphaFoldDB" id="A0A9P5I9H0"/>
<dbReference type="EMBL" id="RCSW01000025">
    <property type="protein sequence ID" value="KAF7927344.1"/>
    <property type="molecule type" value="Genomic_DNA"/>
</dbReference>
<accession>A0A9P5I9H0</accession>
<name>A0A9P5I9H0_9HELO</name>
<evidence type="ECO:0000313" key="2">
    <source>
        <dbReference type="Proteomes" id="UP000710849"/>
    </source>
</evidence>
<gene>
    <name evidence="1" type="ORF">EAE97_010019</name>
</gene>
<organism evidence="1 2">
    <name type="scientific">Botrytis byssoidea</name>
    <dbReference type="NCBI Taxonomy" id="139641"/>
    <lineage>
        <taxon>Eukaryota</taxon>
        <taxon>Fungi</taxon>
        <taxon>Dikarya</taxon>
        <taxon>Ascomycota</taxon>
        <taxon>Pezizomycotina</taxon>
        <taxon>Leotiomycetes</taxon>
        <taxon>Helotiales</taxon>
        <taxon>Sclerotiniaceae</taxon>
        <taxon>Botrytis</taxon>
    </lineage>
</organism>
<sequence length="87" mass="9915">MQVTYRKVAGIYRVRASSGDARHQGFVGGQKSKPLACNMRRFEKPAVQRKDQGEKLALRERRARKGGQVVSAQGWDEFPFFKGVYIK</sequence>
<keyword evidence="2" id="KW-1185">Reference proteome</keyword>
<dbReference type="GeneID" id="62153607"/>
<dbReference type="Proteomes" id="UP000710849">
    <property type="component" value="Unassembled WGS sequence"/>
</dbReference>
<protein>
    <submittedName>
        <fullName evidence="1">Uncharacterized protein</fullName>
    </submittedName>
</protein>
<comment type="caution">
    <text evidence="1">The sequence shown here is derived from an EMBL/GenBank/DDBJ whole genome shotgun (WGS) entry which is preliminary data.</text>
</comment>
<reference evidence="1 2" key="1">
    <citation type="journal article" date="2020" name="Genome Biol. Evol.">
        <title>Comparative genomics of Sclerotiniaceae.</title>
        <authorList>
            <person name="Valero Jimenez C.A."/>
            <person name="Steentjes M."/>
            <person name="Scholten O.E."/>
            <person name="Van Kan J.A.L."/>
        </authorList>
    </citation>
    <scope>NUCLEOTIDE SEQUENCE [LARGE SCALE GENOMIC DNA]</scope>
    <source>
        <strain evidence="1 2">MUCL 94</strain>
    </source>
</reference>
<evidence type="ECO:0000313" key="1">
    <source>
        <dbReference type="EMBL" id="KAF7927344.1"/>
    </source>
</evidence>